<proteinExistence type="predicted"/>
<reference evidence="2" key="1">
    <citation type="submission" date="2019-09" db="EMBL/GenBank/DDBJ databases">
        <title>Organ-specific transcriptomic study of the physiology of the cattle tick, Rhipicephalus microplus.</title>
        <authorList>
            <person name="Tirloni L."/>
            <person name="Braz G."/>
            <person name="Gandara A.C.P."/>
            <person name="Sabadin G.A."/>
            <person name="da Silva R.M."/>
            <person name="Guizzo M.G."/>
            <person name="Machado J.A."/>
            <person name="Costa E.P."/>
            <person name="Gomes H.F."/>
            <person name="Moraes J."/>
            <person name="Mota M.B.S."/>
            <person name="Mesquita R.D."/>
            <person name="Alvarenga P.H."/>
            <person name="Alves F."/>
            <person name="Seixas A."/>
            <person name="da Fonseca R.N."/>
            <person name="Fogaca A."/>
            <person name="Logullo C."/>
            <person name="Tanaka A."/>
            <person name="Daffre S."/>
            <person name="Termignoni C."/>
            <person name="Vaz I.S.Jr."/>
            <person name="Oliveira P.L."/>
            <person name="Ribeiro J.M."/>
        </authorList>
    </citation>
    <scope>NUCLEOTIDE SEQUENCE</scope>
    <source>
        <strain evidence="2">Porto Alegre</strain>
    </source>
</reference>
<sequence>MHSKYSKPTKNFLLTNDRRRSKITCTKPIYQPLADLNMARLVVTEIAAGGRYLSARARVITLKKSRSGGKKERKRAQGNERGASNVFSLPLPSLPA</sequence>
<protein>
    <submittedName>
        <fullName evidence="2">Uncharacterized protein</fullName>
    </submittedName>
</protein>
<feature type="region of interest" description="Disordered" evidence="1">
    <location>
        <begin position="64"/>
        <end position="96"/>
    </location>
</feature>
<dbReference type="EMBL" id="GHWJ01004627">
    <property type="protein sequence ID" value="NOV37364.1"/>
    <property type="molecule type" value="Transcribed_RNA"/>
</dbReference>
<evidence type="ECO:0000256" key="1">
    <source>
        <dbReference type="SAM" id="MobiDB-lite"/>
    </source>
</evidence>
<evidence type="ECO:0000313" key="2">
    <source>
        <dbReference type="EMBL" id="NOV37364.1"/>
    </source>
</evidence>
<dbReference type="AlphaFoldDB" id="A0A6M2CV59"/>
<organism evidence="2">
    <name type="scientific">Rhipicephalus microplus</name>
    <name type="common">Cattle tick</name>
    <name type="synonym">Boophilus microplus</name>
    <dbReference type="NCBI Taxonomy" id="6941"/>
    <lineage>
        <taxon>Eukaryota</taxon>
        <taxon>Metazoa</taxon>
        <taxon>Ecdysozoa</taxon>
        <taxon>Arthropoda</taxon>
        <taxon>Chelicerata</taxon>
        <taxon>Arachnida</taxon>
        <taxon>Acari</taxon>
        <taxon>Parasitiformes</taxon>
        <taxon>Ixodida</taxon>
        <taxon>Ixodoidea</taxon>
        <taxon>Ixodidae</taxon>
        <taxon>Rhipicephalinae</taxon>
        <taxon>Rhipicephalus</taxon>
        <taxon>Boophilus</taxon>
    </lineage>
</organism>
<name>A0A6M2CV59_RHIMP</name>
<accession>A0A6M2CV59</accession>
<feature type="compositionally biased region" description="Basic residues" evidence="1">
    <location>
        <begin position="64"/>
        <end position="76"/>
    </location>
</feature>